<dbReference type="GO" id="GO:0005737">
    <property type="term" value="C:cytoplasm"/>
    <property type="evidence" value="ECO:0007669"/>
    <property type="project" value="TreeGrafter"/>
</dbReference>
<dbReference type="InterPro" id="IPR005805">
    <property type="entry name" value="Rieske_Fe-S_prot_C"/>
</dbReference>
<dbReference type="EMBL" id="FOSB01000001">
    <property type="protein sequence ID" value="SFJ29398.1"/>
    <property type="molecule type" value="Genomic_DNA"/>
</dbReference>
<evidence type="ECO:0000313" key="8">
    <source>
        <dbReference type="EMBL" id="SFJ29398.1"/>
    </source>
</evidence>
<keyword evidence="1" id="KW-0001">2Fe-2S</keyword>
<dbReference type="GO" id="GO:0016705">
    <property type="term" value="F:oxidoreductase activity, acting on paired donors, with incorporation or reduction of molecular oxygen"/>
    <property type="evidence" value="ECO:0007669"/>
    <property type="project" value="UniProtKB-ARBA"/>
</dbReference>
<reference evidence="9" key="1">
    <citation type="submission" date="2016-10" db="EMBL/GenBank/DDBJ databases">
        <authorList>
            <person name="Varghese N."/>
            <person name="Submissions S."/>
        </authorList>
    </citation>
    <scope>NUCLEOTIDE SEQUENCE [LARGE SCALE GENOMIC DNA]</scope>
    <source>
        <strain evidence="9">CGMCC 1.3704</strain>
    </source>
</reference>
<dbReference type="Gene3D" id="2.102.10.10">
    <property type="entry name" value="Rieske [2Fe-2S] iron-sulphur domain"/>
    <property type="match status" value="1"/>
</dbReference>
<gene>
    <name evidence="8" type="ORF">SAMN04487936_101562</name>
</gene>
<evidence type="ECO:0000259" key="7">
    <source>
        <dbReference type="PROSITE" id="PS51296"/>
    </source>
</evidence>
<evidence type="ECO:0000256" key="2">
    <source>
        <dbReference type="ARBA" id="ARBA00022723"/>
    </source>
</evidence>
<name>A0A1I3Q687_HALDA</name>
<keyword evidence="4" id="KW-0411">Iron-sulfur</keyword>
<evidence type="ECO:0000256" key="5">
    <source>
        <dbReference type="ARBA" id="ARBA00023157"/>
    </source>
</evidence>
<dbReference type="InterPro" id="IPR006076">
    <property type="entry name" value="FAD-dep_OxRdtase"/>
</dbReference>
<dbReference type="PANTHER" id="PTHR13847">
    <property type="entry name" value="SARCOSINE DEHYDROGENASE-RELATED"/>
    <property type="match status" value="1"/>
</dbReference>
<dbReference type="Proteomes" id="UP000183557">
    <property type="component" value="Unassembled WGS sequence"/>
</dbReference>
<dbReference type="InterPro" id="IPR038010">
    <property type="entry name" value="YhfW_C"/>
</dbReference>
<dbReference type="InterPro" id="IPR036188">
    <property type="entry name" value="FAD/NAD-bd_sf"/>
</dbReference>
<dbReference type="AlphaFoldDB" id="A0A1I3Q687"/>
<dbReference type="RefSeq" id="WP_244151474.1">
    <property type="nucleotide sequence ID" value="NZ_FOSB01000001.1"/>
</dbReference>
<proteinExistence type="predicted"/>
<protein>
    <submittedName>
        <fullName evidence="8">Glycine/D-amino acid oxidase</fullName>
    </submittedName>
</protein>
<dbReference type="FunFam" id="2.102.10.10:FF:000014">
    <property type="entry name" value="Oxidoreductase, FAD dependent"/>
    <property type="match status" value="1"/>
</dbReference>
<evidence type="ECO:0000256" key="1">
    <source>
        <dbReference type="ARBA" id="ARBA00022714"/>
    </source>
</evidence>
<dbReference type="PRINTS" id="PR00162">
    <property type="entry name" value="RIESKE"/>
</dbReference>
<keyword evidence="3" id="KW-0408">Iron</keyword>
<dbReference type="PANTHER" id="PTHR13847:SF274">
    <property type="entry name" value="RIESKE 2FE-2S IRON-SULFUR PROTEIN YHFW-RELATED"/>
    <property type="match status" value="1"/>
</dbReference>
<dbReference type="SUPFAM" id="SSF50022">
    <property type="entry name" value="ISP domain"/>
    <property type="match status" value="1"/>
</dbReference>
<evidence type="ECO:0000256" key="4">
    <source>
        <dbReference type="ARBA" id="ARBA00023014"/>
    </source>
</evidence>
<dbReference type="GO" id="GO:0004497">
    <property type="term" value="F:monooxygenase activity"/>
    <property type="evidence" value="ECO:0007669"/>
    <property type="project" value="UniProtKB-ARBA"/>
</dbReference>
<dbReference type="GO" id="GO:0046872">
    <property type="term" value="F:metal ion binding"/>
    <property type="evidence" value="ECO:0007669"/>
    <property type="project" value="UniProtKB-KW"/>
</dbReference>
<feature type="domain" description="Rieske" evidence="7">
    <location>
        <begin position="428"/>
        <end position="514"/>
    </location>
</feature>
<feature type="compositionally biased region" description="Polar residues" evidence="6">
    <location>
        <begin position="1"/>
        <end position="17"/>
    </location>
</feature>
<dbReference type="Pfam" id="PF01266">
    <property type="entry name" value="DAO"/>
    <property type="match status" value="1"/>
</dbReference>
<evidence type="ECO:0000256" key="6">
    <source>
        <dbReference type="SAM" id="MobiDB-lite"/>
    </source>
</evidence>
<dbReference type="GO" id="GO:0051537">
    <property type="term" value="F:2 iron, 2 sulfur cluster binding"/>
    <property type="evidence" value="ECO:0007669"/>
    <property type="project" value="UniProtKB-KW"/>
</dbReference>
<dbReference type="Pfam" id="PF00355">
    <property type="entry name" value="Rieske"/>
    <property type="match status" value="1"/>
</dbReference>
<feature type="region of interest" description="Disordered" evidence="6">
    <location>
        <begin position="1"/>
        <end position="25"/>
    </location>
</feature>
<dbReference type="SUPFAM" id="SSF51905">
    <property type="entry name" value="FAD/NAD(P)-binding domain"/>
    <property type="match status" value="1"/>
</dbReference>
<keyword evidence="5" id="KW-1015">Disulfide bond</keyword>
<dbReference type="InterPro" id="IPR036922">
    <property type="entry name" value="Rieske_2Fe-2S_sf"/>
</dbReference>
<organism evidence="8 9">
    <name type="scientific">Halobacillus dabanensis</name>
    <dbReference type="NCBI Taxonomy" id="240302"/>
    <lineage>
        <taxon>Bacteria</taxon>
        <taxon>Bacillati</taxon>
        <taxon>Bacillota</taxon>
        <taxon>Bacilli</taxon>
        <taxon>Bacillales</taxon>
        <taxon>Bacillaceae</taxon>
        <taxon>Halobacillus</taxon>
    </lineage>
</organism>
<sequence>MKDSNRTNTLPHYSSSYWKEHQDTPSFPSLKEEVEADVTVIGGGMAGILTSYLLSLEGKRVVLLEGSKLLDGTTGHTTAKISAQHDVMYDQLINKDGEEKARLYYEAQVEAMNDLKDLIDKHGIHCDYKIQDAYLHAGTERGRKQLEKEKEAYDKLNIDGEFLEETDLPFNSEAALVMKNQAHFHPVKFLQSIVTEIEKNGGIIYENSTAVDIKGKEPIRVETRDGYSITCNQAVMATHFPFEDAKGLYFSRLHPERSYTIAARTEKEVPDGMYLGIDTPAFSMRHTEVNGEKLAIIGGENHKTGKSENTEEHYKHLTEFAEEHFGVVDVPYKWSAQDLMTPDNIPFIGQSVTGRPNVYLATGFKKWGITNGMAAAVLLKDLITGKKNPYENLFDPTRSHLKREDSKNIIKEGLGDGAELVKSRLERGRKTDIEDLQNDEGAIVNVKGTRTGAYRNERGELHLVDSTCTHMKCGVEWNNAERSWDCPCHGSRFSVTGEVIEGPATKPLKKIELD</sequence>
<evidence type="ECO:0000313" key="9">
    <source>
        <dbReference type="Proteomes" id="UP000183557"/>
    </source>
</evidence>
<keyword evidence="2" id="KW-0479">Metal-binding</keyword>
<evidence type="ECO:0000256" key="3">
    <source>
        <dbReference type="ARBA" id="ARBA00023004"/>
    </source>
</evidence>
<keyword evidence="9" id="KW-1185">Reference proteome</keyword>
<dbReference type="PROSITE" id="PS51296">
    <property type="entry name" value="RIESKE"/>
    <property type="match status" value="1"/>
</dbReference>
<dbReference type="Gene3D" id="3.30.9.10">
    <property type="entry name" value="D-Amino Acid Oxidase, subunit A, domain 2"/>
    <property type="match status" value="1"/>
</dbReference>
<dbReference type="InterPro" id="IPR017941">
    <property type="entry name" value="Rieske_2Fe-2S"/>
</dbReference>
<dbReference type="Gene3D" id="3.50.50.60">
    <property type="entry name" value="FAD/NAD(P)-binding domain"/>
    <property type="match status" value="1"/>
</dbReference>
<dbReference type="CDD" id="cd03477">
    <property type="entry name" value="Rieske_YhfW_C"/>
    <property type="match status" value="1"/>
</dbReference>
<dbReference type="GO" id="GO:0016020">
    <property type="term" value="C:membrane"/>
    <property type="evidence" value="ECO:0007669"/>
    <property type="project" value="InterPro"/>
</dbReference>
<accession>A0A1I3Q687</accession>